<comment type="caution">
    <text evidence="16">The sequence shown here is derived from an EMBL/GenBank/DDBJ whole genome shotgun (WGS) entry which is preliminary data.</text>
</comment>
<evidence type="ECO:0000256" key="9">
    <source>
        <dbReference type="ARBA" id="ARBA00023136"/>
    </source>
</evidence>
<comment type="subcellular location">
    <subcellularLocation>
        <location evidence="1 11">Cell outer membrane</location>
        <topology evidence="1 11">Multi-pass membrane protein</topology>
    </subcellularLocation>
</comment>
<organism evidence="16 17">
    <name type="scientific">Bacteriovorax antarcticus</name>
    <dbReference type="NCBI Taxonomy" id="3088717"/>
    <lineage>
        <taxon>Bacteria</taxon>
        <taxon>Pseudomonadati</taxon>
        <taxon>Bdellovibrionota</taxon>
        <taxon>Bacteriovoracia</taxon>
        <taxon>Bacteriovoracales</taxon>
        <taxon>Bacteriovoracaceae</taxon>
        <taxon>Bacteriovorax</taxon>
    </lineage>
</organism>
<dbReference type="Pfam" id="PF00593">
    <property type="entry name" value="TonB_dep_Rec_b-barrel"/>
    <property type="match status" value="1"/>
</dbReference>
<dbReference type="SUPFAM" id="SSF56935">
    <property type="entry name" value="Porins"/>
    <property type="match status" value="1"/>
</dbReference>
<evidence type="ECO:0000256" key="5">
    <source>
        <dbReference type="ARBA" id="ARBA00022692"/>
    </source>
</evidence>
<keyword evidence="5 11" id="KW-0812">Transmembrane</keyword>
<dbReference type="PANTHER" id="PTHR32552">
    <property type="entry name" value="FERRICHROME IRON RECEPTOR-RELATED"/>
    <property type="match status" value="1"/>
</dbReference>
<keyword evidence="8 12" id="KW-0798">TonB box</keyword>
<dbReference type="PANTHER" id="PTHR32552:SF81">
    <property type="entry name" value="TONB-DEPENDENT OUTER MEMBRANE RECEPTOR"/>
    <property type="match status" value="1"/>
</dbReference>
<dbReference type="InterPro" id="IPR012910">
    <property type="entry name" value="Plug_dom"/>
</dbReference>
<keyword evidence="3 11" id="KW-1134">Transmembrane beta strand</keyword>
<keyword evidence="9 11" id="KW-0472">Membrane</keyword>
<evidence type="ECO:0000256" key="4">
    <source>
        <dbReference type="ARBA" id="ARBA00022496"/>
    </source>
</evidence>
<keyword evidence="6" id="KW-0408">Iron</keyword>
<evidence type="ECO:0000259" key="15">
    <source>
        <dbReference type="Pfam" id="PF07715"/>
    </source>
</evidence>
<keyword evidence="4" id="KW-0410">Iron transport</keyword>
<dbReference type="RefSeq" id="WP_323575773.1">
    <property type="nucleotide sequence ID" value="NZ_JAYGJQ010000001.1"/>
</dbReference>
<evidence type="ECO:0000256" key="10">
    <source>
        <dbReference type="ARBA" id="ARBA00023237"/>
    </source>
</evidence>
<keyword evidence="13" id="KW-0732">Signal</keyword>
<evidence type="ECO:0000256" key="8">
    <source>
        <dbReference type="ARBA" id="ARBA00023077"/>
    </source>
</evidence>
<keyword evidence="7" id="KW-0406">Ion transport</keyword>
<feature type="domain" description="TonB-dependent receptor-like beta-barrel" evidence="14">
    <location>
        <begin position="208"/>
        <end position="668"/>
    </location>
</feature>
<sequence>MKFFFPVFMLLVSQIAFSQTEPNGSLELDSIVIKGSKEKKKYKDTTTSITVLKDDTYKEGVTDNSISALNGQSNVQVNRDSKGETFSIRGIKNTGVTGYQKDNLASIIIDDVFQTDLAIKAGSFDLWDMDRIEILRGAQSTTQGFNSLAGTILVNHNEPTFFTEGKLKLGYASFDRKEVGVATNQEIIPGKLTSRVAYNKETSDGFITNTTTNNKDWGYKNRDNFNAKLLYQATNDDKLLFDVKVMRNKSGGNYVQGPDPFKRQVTEDVDLSSRVGNQQTSLRYLKTINENFSNTAILAYSQSTFKEASDSDGAQVNLAGTRQEDHKDNFYSLENLLYFKNDKVNNMLGMNISNYTLREHHDFKLLFPIGGVNTTPVAVIQDSKNIRTIYSIFNSFTYDFNDEHSVNLGGRVEFSNNKFGTSVVAKRTEDTGSAGTNTTVDNYLIKSSGSYGDKEENFIFLPKLGYVYHMNARNHFGAAYTEAYRSGGLSINRSRAIPVSYDPERTNNYELSHKYEQSQFNISTNVFYTNWKHQQVSVRLSNDFYDTQVENASRSEVYGAEVQSNYYLTQAQTVTLNAGYVHTRFVDFKKSGFNYTGKEFPNAPNVTAMLNYKIMLTDMWALGASGRFLGKSFSNAENNREITDQYYFDVNTQYAFSSYSLELYVKNIFDKEYVIYDGSPSSALTNATGTYNVKYYQINTPRELGFRVNYFW</sequence>
<dbReference type="Pfam" id="PF07715">
    <property type="entry name" value="Plug"/>
    <property type="match status" value="1"/>
</dbReference>
<evidence type="ECO:0000256" key="7">
    <source>
        <dbReference type="ARBA" id="ARBA00023065"/>
    </source>
</evidence>
<evidence type="ECO:0000256" key="6">
    <source>
        <dbReference type="ARBA" id="ARBA00023004"/>
    </source>
</evidence>
<evidence type="ECO:0000256" key="13">
    <source>
        <dbReference type="SAM" id="SignalP"/>
    </source>
</evidence>
<keyword evidence="17" id="KW-1185">Reference proteome</keyword>
<evidence type="ECO:0000256" key="12">
    <source>
        <dbReference type="RuleBase" id="RU003357"/>
    </source>
</evidence>
<dbReference type="InterPro" id="IPR000531">
    <property type="entry name" value="Beta-barrel_TonB"/>
</dbReference>
<name>A0ABU5VT41_9BACT</name>
<evidence type="ECO:0000259" key="14">
    <source>
        <dbReference type="Pfam" id="PF00593"/>
    </source>
</evidence>
<dbReference type="EMBL" id="JAYGJQ010000001">
    <property type="protein sequence ID" value="MEA9356097.1"/>
    <property type="molecule type" value="Genomic_DNA"/>
</dbReference>
<feature type="signal peptide" evidence="13">
    <location>
        <begin position="1"/>
        <end position="18"/>
    </location>
</feature>
<dbReference type="InterPro" id="IPR036942">
    <property type="entry name" value="Beta-barrel_TonB_sf"/>
</dbReference>
<proteinExistence type="inferred from homology"/>
<reference evidence="16 17" key="1">
    <citation type="submission" date="2023-11" db="EMBL/GenBank/DDBJ databases">
        <title>A Novel Polar Bacteriovorax (B. antarcticus) Isolated from the Biocrust in Antarctica.</title>
        <authorList>
            <person name="Mun W."/>
            <person name="Choi S.Y."/>
            <person name="Mitchell R.J."/>
        </authorList>
    </citation>
    <scope>NUCLEOTIDE SEQUENCE [LARGE SCALE GENOMIC DNA]</scope>
    <source>
        <strain evidence="16 17">PP10</strain>
    </source>
</reference>
<dbReference type="Gene3D" id="2.40.170.20">
    <property type="entry name" value="TonB-dependent receptor, beta-barrel domain"/>
    <property type="match status" value="1"/>
</dbReference>
<keyword evidence="2 11" id="KW-0813">Transport</keyword>
<comment type="similarity">
    <text evidence="11 12">Belongs to the TonB-dependent receptor family.</text>
</comment>
<evidence type="ECO:0000256" key="2">
    <source>
        <dbReference type="ARBA" id="ARBA00022448"/>
    </source>
</evidence>
<protein>
    <submittedName>
        <fullName evidence="16">TonB-dependent receptor</fullName>
    </submittedName>
</protein>
<accession>A0ABU5VT41</accession>
<gene>
    <name evidence="16" type="ORF">SHI21_07790</name>
</gene>
<evidence type="ECO:0000256" key="1">
    <source>
        <dbReference type="ARBA" id="ARBA00004571"/>
    </source>
</evidence>
<evidence type="ECO:0000313" key="17">
    <source>
        <dbReference type="Proteomes" id="UP001302274"/>
    </source>
</evidence>
<dbReference type="PROSITE" id="PS52016">
    <property type="entry name" value="TONB_DEPENDENT_REC_3"/>
    <property type="match status" value="1"/>
</dbReference>
<feature type="chain" id="PRO_5045686817" evidence="13">
    <location>
        <begin position="19"/>
        <end position="712"/>
    </location>
</feature>
<keyword evidence="16" id="KW-0675">Receptor</keyword>
<dbReference type="Proteomes" id="UP001302274">
    <property type="component" value="Unassembled WGS sequence"/>
</dbReference>
<evidence type="ECO:0000313" key="16">
    <source>
        <dbReference type="EMBL" id="MEA9356097.1"/>
    </source>
</evidence>
<dbReference type="InterPro" id="IPR039426">
    <property type="entry name" value="TonB-dep_rcpt-like"/>
</dbReference>
<evidence type="ECO:0000256" key="3">
    <source>
        <dbReference type="ARBA" id="ARBA00022452"/>
    </source>
</evidence>
<feature type="domain" description="TonB-dependent receptor plug" evidence="15">
    <location>
        <begin position="43"/>
        <end position="151"/>
    </location>
</feature>
<evidence type="ECO:0000256" key="11">
    <source>
        <dbReference type="PROSITE-ProRule" id="PRU01360"/>
    </source>
</evidence>
<keyword evidence="10 11" id="KW-0998">Cell outer membrane</keyword>